<feature type="signal peptide" evidence="1">
    <location>
        <begin position="1"/>
        <end position="19"/>
    </location>
</feature>
<dbReference type="RefSeq" id="WP_160629494.1">
    <property type="nucleotide sequence ID" value="NZ_CP047593.1"/>
</dbReference>
<protein>
    <submittedName>
        <fullName evidence="3">Right-handed parallel beta-helix repeat-containing protein</fullName>
    </submittedName>
</protein>
<evidence type="ECO:0000313" key="4">
    <source>
        <dbReference type="Proteomes" id="UP000464954"/>
    </source>
</evidence>
<accession>A0A6P1M8U7</accession>
<keyword evidence="1" id="KW-0732">Signal</keyword>
<dbReference type="InterPro" id="IPR006626">
    <property type="entry name" value="PbH1"/>
</dbReference>
<sequence>MTCRKLVFVLLLAGAFASADTYYVDSESGDDQQSGTSEAGAWKSLARIGESTLAAGDQLLLKRGCRFEGALKISVTGTEKDPVVIGAYGNGPAPVIDAKGYPAGICLVKSHYVTVKDLEISADGGSVGTGQKDRRYGVYVQGIWGGTSHITLDNLTIYKIYPETGSKHEGINPTSYIGTGILIQGGEKISSTGFVVKNCRISDVGFKAIELKNIEQVDVLDNFMKDIGGPAIQPGNVNDLVVRGNTVDGSGSFKDPRMHGRGSGIWPWTCSRVLIEKNRFMHARGPGDSCGIHIDFNCSDVVVQYNLSVDNEGGFVEILGNNHNCAYRYNISINDGARVKGIDGAFQEGKILWTSGFVGSKKEKHGPYNSYIYNNTVYIKEGSRSCFSFTPTTDGLLVANNIFYILGQTRNVSGDQTWGKFKTKGPMQRAVIENNLYARLASWPADLEFRETDMTIGDPQFARPGGLNPEDYIPQNAGLIRNQGTRIKQLAGDEVGLRIGLDVKEDFFGNPIVGNPDLGAVEMIR</sequence>
<name>A0A6P1M8U7_9BACT</name>
<dbReference type="SUPFAM" id="SSF51126">
    <property type="entry name" value="Pectin lyase-like"/>
    <property type="match status" value="1"/>
</dbReference>
<feature type="chain" id="PRO_5027098456" evidence="1">
    <location>
        <begin position="20"/>
        <end position="525"/>
    </location>
</feature>
<dbReference type="EMBL" id="CP047593">
    <property type="protein sequence ID" value="QHI70317.1"/>
    <property type="molecule type" value="Genomic_DNA"/>
</dbReference>
<dbReference type="InterPro" id="IPR011050">
    <property type="entry name" value="Pectin_lyase_fold/virulence"/>
</dbReference>
<organism evidence="3 4">
    <name type="scientific">Tichowtungia aerotolerans</name>
    <dbReference type="NCBI Taxonomy" id="2697043"/>
    <lineage>
        <taxon>Bacteria</taxon>
        <taxon>Pseudomonadati</taxon>
        <taxon>Kiritimatiellota</taxon>
        <taxon>Tichowtungiia</taxon>
        <taxon>Tichowtungiales</taxon>
        <taxon>Tichowtungiaceae</taxon>
        <taxon>Tichowtungia</taxon>
    </lineage>
</organism>
<dbReference type="InterPro" id="IPR012334">
    <property type="entry name" value="Pectin_lyas_fold"/>
</dbReference>
<dbReference type="SMART" id="SM00710">
    <property type="entry name" value="PbH1"/>
    <property type="match status" value="6"/>
</dbReference>
<dbReference type="InterPro" id="IPR039448">
    <property type="entry name" value="Beta_helix"/>
</dbReference>
<dbReference type="Proteomes" id="UP000464954">
    <property type="component" value="Chromosome"/>
</dbReference>
<proteinExistence type="predicted"/>
<dbReference type="Pfam" id="PF13229">
    <property type="entry name" value="Beta_helix"/>
    <property type="match status" value="1"/>
</dbReference>
<reference evidence="3 4" key="1">
    <citation type="submission" date="2020-01" db="EMBL/GenBank/DDBJ databases">
        <title>Ponticoccus aerotolerans gen. nov., sp. nov., an anaerobic bacterium and proposal of Ponticoccusceae fam. nov., Ponticoccusles ord. nov. and Ponticoccuse classis nov. in the phylum Kiritimatiellaeota.</title>
        <authorList>
            <person name="Zhou L.Y."/>
            <person name="Du Z.J."/>
        </authorList>
    </citation>
    <scope>NUCLEOTIDE SEQUENCE [LARGE SCALE GENOMIC DNA]</scope>
    <source>
        <strain evidence="3 4">S-5007</strain>
    </source>
</reference>
<dbReference type="KEGG" id="taer:GT409_12990"/>
<evidence type="ECO:0000256" key="1">
    <source>
        <dbReference type="SAM" id="SignalP"/>
    </source>
</evidence>
<dbReference type="AlphaFoldDB" id="A0A6P1M8U7"/>
<evidence type="ECO:0000259" key="2">
    <source>
        <dbReference type="Pfam" id="PF13229"/>
    </source>
</evidence>
<evidence type="ECO:0000313" key="3">
    <source>
        <dbReference type="EMBL" id="QHI70317.1"/>
    </source>
</evidence>
<dbReference type="Gene3D" id="2.160.20.10">
    <property type="entry name" value="Single-stranded right-handed beta-helix, Pectin lyase-like"/>
    <property type="match status" value="1"/>
</dbReference>
<keyword evidence="4" id="KW-1185">Reference proteome</keyword>
<feature type="domain" description="Right handed beta helix" evidence="2">
    <location>
        <begin position="145"/>
        <end position="325"/>
    </location>
</feature>
<gene>
    <name evidence="3" type="ORF">GT409_12990</name>
</gene>